<dbReference type="GO" id="GO:0005634">
    <property type="term" value="C:nucleus"/>
    <property type="evidence" value="ECO:0007669"/>
    <property type="project" value="TreeGrafter"/>
</dbReference>
<dbReference type="GeneID" id="105904280"/>
<feature type="chain" id="PRO_5035421997" evidence="2">
    <location>
        <begin position="20"/>
        <end position="205"/>
    </location>
</feature>
<feature type="region of interest" description="Disordered" evidence="1">
    <location>
        <begin position="175"/>
        <end position="205"/>
    </location>
</feature>
<dbReference type="GO" id="GO:0051607">
    <property type="term" value="P:defense response to virus"/>
    <property type="evidence" value="ECO:0007669"/>
    <property type="project" value="TreeGrafter"/>
</dbReference>
<dbReference type="GO" id="GO:0008832">
    <property type="term" value="F:dGTPase activity"/>
    <property type="evidence" value="ECO:0007669"/>
    <property type="project" value="TreeGrafter"/>
</dbReference>
<evidence type="ECO:0000256" key="2">
    <source>
        <dbReference type="SAM" id="SignalP"/>
    </source>
</evidence>
<feature type="compositionally biased region" description="Acidic residues" evidence="1">
    <location>
        <begin position="184"/>
        <end position="205"/>
    </location>
</feature>
<evidence type="ECO:0000313" key="3">
    <source>
        <dbReference type="Proteomes" id="UP000515152"/>
    </source>
</evidence>
<dbReference type="GO" id="GO:0006203">
    <property type="term" value="P:dGTP catabolic process"/>
    <property type="evidence" value="ECO:0007669"/>
    <property type="project" value="TreeGrafter"/>
</dbReference>
<dbReference type="PANTHER" id="PTHR11373:SF4">
    <property type="entry name" value="DEOXYNUCLEOSIDE TRIPHOSPHATE TRIPHOSPHOHYDROLASE SAMHD1"/>
    <property type="match status" value="1"/>
</dbReference>
<dbReference type="FunFam" id="3.30.70.2760:FF:000002">
    <property type="entry name" value="SAM and HD domain-containing deoxynucleoside triphosphate triphosphohydrolase 1"/>
    <property type="match status" value="1"/>
</dbReference>
<name>A0A8M1KH98_CLUHA</name>
<sequence length="205" mass="23508">MAAHGRPVSLSVCLSVCLSDCIFQEILNSSSAELEGARVILQNIICRRLYKFVGEIRPTPHVDVSQVKQREWAKEVASSKPSGEDVVLESEDFVVDVISFDYGMKDKNPMNYVHFYHKETTNKAKKIPKDQVSKLLPEKFAEQLIRVYCKRTDKPSLEDAKKYFEKWCMDNNFIQPQASRASDDSDDDDDKDEDGDEDEDEDEDE</sequence>
<dbReference type="AlphaFoldDB" id="A0A8M1KH98"/>
<gene>
    <name evidence="4" type="primary">LOC105904280</name>
</gene>
<evidence type="ECO:0000313" key="4">
    <source>
        <dbReference type="RefSeq" id="XP_042563446.1"/>
    </source>
</evidence>
<dbReference type="InterPro" id="IPR050135">
    <property type="entry name" value="dGTPase-like"/>
</dbReference>
<feature type="signal peptide" evidence="2">
    <location>
        <begin position="1"/>
        <end position="19"/>
    </location>
</feature>
<dbReference type="KEGG" id="char:105904280"/>
<dbReference type="Proteomes" id="UP000515152">
    <property type="component" value="Chromosome 4"/>
</dbReference>
<evidence type="ECO:0000256" key="1">
    <source>
        <dbReference type="SAM" id="MobiDB-lite"/>
    </source>
</evidence>
<reference evidence="4" key="1">
    <citation type="submission" date="2025-08" db="UniProtKB">
        <authorList>
            <consortium name="RefSeq"/>
        </authorList>
    </citation>
    <scope>IDENTIFICATION</scope>
</reference>
<accession>A0A8M1KH98</accession>
<dbReference type="PANTHER" id="PTHR11373">
    <property type="entry name" value="DEOXYNUCLEOSIDE TRIPHOSPHATE TRIPHOSPHOHYDROLASE"/>
    <property type="match status" value="1"/>
</dbReference>
<organism evidence="3 4">
    <name type="scientific">Clupea harengus</name>
    <name type="common">Atlantic herring</name>
    <dbReference type="NCBI Taxonomy" id="7950"/>
    <lineage>
        <taxon>Eukaryota</taxon>
        <taxon>Metazoa</taxon>
        <taxon>Chordata</taxon>
        <taxon>Craniata</taxon>
        <taxon>Vertebrata</taxon>
        <taxon>Euteleostomi</taxon>
        <taxon>Actinopterygii</taxon>
        <taxon>Neopterygii</taxon>
        <taxon>Teleostei</taxon>
        <taxon>Clupei</taxon>
        <taxon>Clupeiformes</taxon>
        <taxon>Clupeoidei</taxon>
        <taxon>Clupeidae</taxon>
        <taxon>Clupea</taxon>
    </lineage>
</organism>
<dbReference type="RefSeq" id="XP_042563446.1">
    <property type="nucleotide sequence ID" value="XM_042707512.1"/>
</dbReference>
<dbReference type="GO" id="GO:0045088">
    <property type="term" value="P:regulation of innate immune response"/>
    <property type="evidence" value="ECO:0007669"/>
    <property type="project" value="TreeGrafter"/>
</dbReference>
<keyword evidence="2" id="KW-0732">Signal</keyword>
<dbReference type="OrthoDB" id="9991235at2759"/>
<protein>
    <submittedName>
        <fullName evidence="4">Deoxynucleoside triphosphate triphosphohydrolase SAMHD1</fullName>
    </submittedName>
</protein>
<keyword evidence="3" id="KW-1185">Reference proteome</keyword>
<proteinExistence type="predicted"/>